<protein>
    <recommendedName>
        <fullName evidence="8">2-dehydropantoate 2-reductase</fullName>
    </recommendedName>
</protein>
<evidence type="ECO:0000313" key="7">
    <source>
        <dbReference type="Proteomes" id="UP001521785"/>
    </source>
</evidence>
<dbReference type="InterPro" id="IPR013332">
    <property type="entry name" value="KPR_N"/>
</dbReference>
<sequence>MAEKSKVLFFGVGSVGAVYLCKVGPSTDGIDDDCLLRLDLLSKIASTTAVCRSNYDVVREKGFTINSTIFGDGLHVAPNVVRSCEEAATQETRPFDYVILTCKVMPGIYPKLIESVVTPGHTVIALLQNGIGIEEEYHAAFPENPILTVATYCATVQRPPGVVTHQEVERLQVGSYPSAAANSHAQTFTSLLRQAGATAEQFDDVQGKRWYKLLLNASWNPICALTQSSDVQFMRSSEGATDFVLDVMLETRKIALAQGYDIAKEDVEAQWERAKKRVAMGTPVEPSMLQDVKAGRKTEVEAIVGNAVRMARAKGVACGKLETIFLLMKSLDARMGGGHDAELKMPRASATK</sequence>
<evidence type="ECO:0000256" key="3">
    <source>
        <dbReference type="ARBA" id="ARBA00023002"/>
    </source>
</evidence>
<dbReference type="NCBIfam" id="TIGR00745">
    <property type="entry name" value="apbA_panE"/>
    <property type="match status" value="1"/>
</dbReference>
<dbReference type="SUPFAM" id="SSF48179">
    <property type="entry name" value="6-phosphogluconate dehydrogenase C-terminal domain-like"/>
    <property type="match status" value="1"/>
</dbReference>
<organism evidence="6 7">
    <name type="scientific">Paraconiothyrium brasiliense</name>
    <dbReference type="NCBI Taxonomy" id="300254"/>
    <lineage>
        <taxon>Eukaryota</taxon>
        <taxon>Fungi</taxon>
        <taxon>Dikarya</taxon>
        <taxon>Ascomycota</taxon>
        <taxon>Pezizomycotina</taxon>
        <taxon>Dothideomycetes</taxon>
        <taxon>Pleosporomycetidae</taxon>
        <taxon>Pleosporales</taxon>
        <taxon>Massarineae</taxon>
        <taxon>Didymosphaeriaceae</taxon>
        <taxon>Paraconiothyrium</taxon>
    </lineage>
</organism>
<feature type="domain" description="Ketopantoate reductase C-terminal" evidence="5">
    <location>
        <begin position="204"/>
        <end position="330"/>
    </location>
</feature>
<gene>
    <name evidence="6" type="ORF">SLS60_010659</name>
</gene>
<dbReference type="PANTHER" id="PTHR21708">
    <property type="entry name" value="PROBABLE 2-DEHYDROPANTOATE 2-REDUCTASE"/>
    <property type="match status" value="1"/>
</dbReference>
<keyword evidence="2" id="KW-0521">NADP</keyword>
<dbReference type="Pfam" id="PF08546">
    <property type="entry name" value="ApbA_C"/>
    <property type="match status" value="1"/>
</dbReference>
<dbReference type="Gene3D" id="1.10.1040.10">
    <property type="entry name" value="N-(1-d-carboxylethyl)-l-norvaline Dehydrogenase, domain 2"/>
    <property type="match status" value="1"/>
</dbReference>
<dbReference type="Proteomes" id="UP001521785">
    <property type="component" value="Unassembled WGS sequence"/>
</dbReference>
<dbReference type="InterPro" id="IPR051402">
    <property type="entry name" value="KPR-Related"/>
</dbReference>
<dbReference type="PANTHER" id="PTHR21708:SF30">
    <property type="entry name" value="2-DEHYDROPANTOATE 2-REDUCTASE-RELATED"/>
    <property type="match status" value="1"/>
</dbReference>
<evidence type="ECO:0000259" key="5">
    <source>
        <dbReference type="Pfam" id="PF08546"/>
    </source>
</evidence>
<evidence type="ECO:0000313" key="6">
    <source>
        <dbReference type="EMBL" id="KAL1593926.1"/>
    </source>
</evidence>
<dbReference type="InterPro" id="IPR013328">
    <property type="entry name" value="6PGD_dom2"/>
</dbReference>
<evidence type="ECO:0000256" key="2">
    <source>
        <dbReference type="ARBA" id="ARBA00022857"/>
    </source>
</evidence>
<comment type="similarity">
    <text evidence="1">Belongs to the ketopantoate reductase family.</text>
</comment>
<dbReference type="Pfam" id="PF02558">
    <property type="entry name" value="ApbA"/>
    <property type="match status" value="1"/>
</dbReference>
<proteinExistence type="inferred from homology"/>
<evidence type="ECO:0000256" key="1">
    <source>
        <dbReference type="ARBA" id="ARBA00007870"/>
    </source>
</evidence>
<accession>A0ABR3QP41</accession>
<keyword evidence="7" id="KW-1185">Reference proteome</keyword>
<evidence type="ECO:0000259" key="4">
    <source>
        <dbReference type="Pfam" id="PF02558"/>
    </source>
</evidence>
<dbReference type="EMBL" id="JAKJXO020000018">
    <property type="protein sequence ID" value="KAL1593926.1"/>
    <property type="molecule type" value="Genomic_DNA"/>
</dbReference>
<reference evidence="6 7" key="1">
    <citation type="submission" date="2024-02" db="EMBL/GenBank/DDBJ databases">
        <title>De novo assembly and annotation of 12 fungi associated with fruit tree decline syndrome in Ontario, Canada.</title>
        <authorList>
            <person name="Sulman M."/>
            <person name="Ellouze W."/>
            <person name="Ilyukhin E."/>
        </authorList>
    </citation>
    <scope>NUCLEOTIDE SEQUENCE [LARGE SCALE GENOMIC DNA]</scope>
    <source>
        <strain evidence="6 7">M42-189</strain>
    </source>
</reference>
<comment type="caution">
    <text evidence="6">The sequence shown here is derived from an EMBL/GenBank/DDBJ whole genome shotgun (WGS) entry which is preliminary data.</text>
</comment>
<keyword evidence="3" id="KW-0560">Oxidoreductase</keyword>
<name>A0ABR3QP41_9PLEO</name>
<dbReference type="InterPro" id="IPR003710">
    <property type="entry name" value="ApbA"/>
</dbReference>
<evidence type="ECO:0008006" key="8">
    <source>
        <dbReference type="Google" id="ProtNLM"/>
    </source>
</evidence>
<dbReference type="Gene3D" id="3.40.50.720">
    <property type="entry name" value="NAD(P)-binding Rossmann-like Domain"/>
    <property type="match status" value="1"/>
</dbReference>
<dbReference type="InterPro" id="IPR013752">
    <property type="entry name" value="KPA_reductase"/>
</dbReference>
<dbReference type="InterPro" id="IPR008927">
    <property type="entry name" value="6-PGluconate_DH-like_C_sf"/>
</dbReference>
<feature type="domain" description="Ketopantoate reductase N-terminal" evidence="4">
    <location>
        <begin position="38"/>
        <end position="177"/>
    </location>
</feature>